<evidence type="ECO:0000259" key="1">
    <source>
        <dbReference type="Pfam" id="PF10505"/>
    </source>
</evidence>
<dbReference type="GO" id="GO:0008023">
    <property type="term" value="C:transcription elongation factor complex"/>
    <property type="evidence" value="ECO:0007669"/>
    <property type="project" value="InterPro"/>
</dbReference>
<sequence length="162" mass="19035">MGHILQMVMRTVFKGLPYELQDYVEDTSEYVAPQEGNFVYKLFSLQDLLLLVRCSVQRVETRPRSKKRKKIRRQFPVYVLPKVEYQGCYGVEALTESELCRFWTESLLHSNCSFYVGHIDAFTSKLFMLEEITSEELKEKLAALKISSLFNILQHILKKLCR</sequence>
<proteinExistence type="predicted"/>
<gene>
    <name evidence="2" type="ORF">rCG_56648</name>
</gene>
<dbReference type="PANTHER" id="PTHR14633">
    <property type="entry name" value="LITTLE ELONGATION COMPLEX SUBUNIT 2"/>
    <property type="match status" value="1"/>
</dbReference>
<name>A6KEW6_RAT</name>
<organism evidence="2 3">
    <name type="scientific">Rattus norvegicus</name>
    <name type="common">Rat</name>
    <dbReference type="NCBI Taxonomy" id="10116"/>
    <lineage>
        <taxon>Eukaryota</taxon>
        <taxon>Metazoa</taxon>
        <taxon>Chordata</taxon>
        <taxon>Craniata</taxon>
        <taxon>Vertebrata</taxon>
        <taxon>Euteleostomi</taxon>
        <taxon>Mammalia</taxon>
        <taxon>Eutheria</taxon>
        <taxon>Euarchontoglires</taxon>
        <taxon>Glires</taxon>
        <taxon>Rodentia</taxon>
        <taxon>Myomorpha</taxon>
        <taxon>Muroidea</taxon>
        <taxon>Muridae</taxon>
        <taxon>Murinae</taxon>
        <taxon>Rattus</taxon>
    </lineage>
</organism>
<protein>
    <submittedName>
        <fullName evidence="2">RCG56648, isoform CRA_d</fullName>
    </submittedName>
</protein>
<evidence type="ECO:0000313" key="3">
    <source>
        <dbReference type="Proteomes" id="UP000234681"/>
    </source>
</evidence>
<dbReference type="Proteomes" id="UP000234681">
    <property type="component" value="Chromosome 8"/>
</dbReference>
<dbReference type="EMBL" id="CH474041">
    <property type="protein sequence ID" value="EDL84217.1"/>
    <property type="molecule type" value="Genomic_DNA"/>
</dbReference>
<dbReference type="Pfam" id="PF10505">
    <property type="entry name" value="NARG2_C"/>
    <property type="match status" value="1"/>
</dbReference>
<accession>A6KEW6</accession>
<dbReference type="AlphaFoldDB" id="A6KEW6"/>
<reference evidence="3" key="1">
    <citation type="submission" date="2005-09" db="EMBL/GenBank/DDBJ databases">
        <authorList>
            <person name="Mural R.J."/>
            <person name="Li P.W."/>
            <person name="Adams M.D."/>
            <person name="Amanatides P.G."/>
            <person name="Baden-Tillson H."/>
            <person name="Barnstead M."/>
            <person name="Chin S.H."/>
            <person name="Dew I."/>
            <person name="Evans C.A."/>
            <person name="Ferriera S."/>
            <person name="Flanigan M."/>
            <person name="Fosler C."/>
            <person name="Glodek A."/>
            <person name="Gu Z."/>
            <person name="Holt R.A."/>
            <person name="Jennings D."/>
            <person name="Kraft C.L."/>
            <person name="Lu F."/>
            <person name="Nguyen T."/>
            <person name="Nusskern D.R."/>
            <person name="Pfannkoch C.M."/>
            <person name="Sitter C."/>
            <person name="Sutton G.G."/>
            <person name="Venter J.C."/>
            <person name="Wang Z."/>
            <person name="Woodage T."/>
            <person name="Zheng X.H."/>
            <person name="Zhong F."/>
        </authorList>
    </citation>
    <scope>NUCLEOTIDE SEQUENCE [LARGE SCALE GENOMIC DNA]</scope>
    <source>
        <strain>BN</strain>
        <strain evidence="3">Sprague-Dawley</strain>
    </source>
</reference>
<dbReference type="InterPro" id="IPR019535">
    <property type="entry name" value="ICE2_C"/>
</dbReference>
<evidence type="ECO:0000313" key="2">
    <source>
        <dbReference type="EMBL" id="EDL84217.1"/>
    </source>
</evidence>
<feature type="domain" description="Little elongation complex subunit 2 C-terminal" evidence="1">
    <location>
        <begin position="28"/>
        <end position="160"/>
    </location>
</feature>
<dbReference type="PANTHER" id="PTHR14633:SF3">
    <property type="entry name" value="LITTLE ELONGATION COMPLEX SUBUNIT 2"/>
    <property type="match status" value="1"/>
</dbReference>